<evidence type="ECO:0000259" key="2">
    <source>
        <dbReference type="Pfam" id="PF00248"/>
    </source>
</evidence>
<dbReference type="Proteomes" id="UP001205337">
    <property type="component" value="Unassembled WGS sequence"/>
</dbReference>
<dbReference type="Pfam" id="PF00248">
    <property type="entry name" value="Aldo_ket_red"/>
    <property type="match status" value="1"/>
</dbReference>
<organism evidence="3 4">
    <name type="scientific">Protaetiibacter mangrovi</name>
    <dbReference type="NCBI Taxonomy" id="2970926"/>
    <lineage>
        <taxon>Bacteria</taxon>
        <taxon>Bacillati</taxon>
        <taxon>Actinomycetota</taxon>
        <taxon>Actinomycetes</taxon>
        <taxon>Micrococcales</taxon>
        <taxon>Microbacteriaceae</taxon>
        <taxon>Protaetiibacter</taxon>
    </lineage>
</organism>
<gene>
    <name evidence="3" type="ORF">NUH29_14255</name>
</gene>
<dbReference type="InterPro" id="IPR023210">
    <property type="entry name" value="NADP_OxRdtase_dom"/>
</dbReference>
<accession>A0ABT1ZJ20</accession>
<dbReference type="SUPFAM" id="SSF51430">
    <property type="entry name" value="NAD(P)-linked oxidoreductase"/>
    <property type="match status" value="1"/>
</dbReference>
<dbReference type="InterPro" id="IPR020471">
    <property type="entry name" value="AKR"/>
</dbReference>
<dbReference type="InterPro" id="IPR050523">
    <property type="entry name" value="AKR_Detox_Biosynth"/>
</dbReference>
<dbReference type="Gene3D" id="3.20.20.100">
    <property type="entry name" value="NADP-dependent oxidoreductase domain"/>
    <property type="match status" value="1"/>
</dbReference>
<evidence type="ECO:0000256" key="1">
    <source>
        <dbReference type="ARBA" id="ARBA00023002"/>
    </source>
</evidence>
<dbReference type="PRINTS" id="PR00069">
    <property type="entry name" value="ALDKETRDTASE"/>
</dbReference>
<sequence length="319" mass="34043">MEMRELGPSELLVSVVGLGCNNLGRPGTRTETLEGATAVVTAALDAGVTFFDTADIYGSGYGVSETLLGEALRGRRDEAVVATKFGHQDYPSPLAELGPRGGRAYIRAAVEGSLARLRTDRIDLYQLHTPDPSTPVEETLAALDELVREGKVRAIGHSNLDGGAIREADVAATRAGTVRFASAQNEYSLLARAVEDDVLPAVRERGLGFLPYFPLANGLFTGKFSRTERPADSRIARQRPHIADDAPWDAIEAFEAFAAERGIGILEATFGWLLARAELSSVIAGATRPDQIASNARAGSGWRPTPDEVAAIDALFPRS</sequence>
<dbReference type="RefSeq" id="WP_258799909.1">
    <property type="nucleotide sequence ID" value="NZ_JANTHX010000008.1"/>
</dbReference>
<feature type="domain" description="NADP-dependent oxidoreductase" evidence="2">
    <location>
        <begin position="16"/>
        <end position="315"/>
    </location>
</feature>
<dbReference type="PANTHER" id="PTHR43364">
    <property type="entry name" value="NADH-SPECIFIC METHYLGLYOXAL REDUCTASE-RELATED"/>
    <property type="match status" value="1"/>
</dbReference>
<evidence type="ECO:0000313" key="4">
    <source>
        <dbReference type="Proteomes" id="UP001205337"/>
    </source>
</evidence>
<dbReference type="InterPro" id="IPR036812">
    <property type="entry name" value="NAD(P)_OxRdtase_dom_sf"/>
</dbReference>
<proteinExistence type="predicted"/>
<keyword evidence="4" id="KW-1185">Reference proteome</keyword>
<reference evidence="3 4" key="1">
    <citation type="submission" date="2022-08" db="EMBL/GenBank/DDBJ databases">
        <authorList>
            <person name="Li F."/>
        </authorList>
    </citation>
    <scope>NUCLEOTIDE SEQUENCE [LARGE SCALE GENOMIC DNA]</scope>
    <source>
        <strain evidence="3 4">10F1B-8-1</strain>
    </source>
</reference>
<evidence type="ECO:0000313" key="3">
    <source>
        <dbReference type="EMBL" id="MCS0500711.1"/>
    </source>
</evidence>
<keyword evidence="1" id="KW-0560">Oxidoreductase</keyword>
<dbReference type="PANTHER" id="PTHR43364:SF4">
    <property type="entry name" value="NAD(P)-LINKED OXIDOREDUCTASE SUPERFAMILY PROTEIN"/>
    <property type="match status" value="1"/>
</dbReference>
<name>A0ABT1ZJ20_9MICO</name>
<protein>
    <submittedName>
        <fullName evidence="3">Aldo/keto reductase</fullName>
    </submittedName>
</protein>
<comment type="caution">
    <text evidence="3">The sequence shown here is derived from an EMBL/GenBank/DDBJ whole genome shotgun (WGS) entry which is preliminary data.</text>
</comment>
<dbReference type="EMBL" id="JANTHX010000008">
    <property type="protein sequence ID" value="MCS0500711.1"/>
    <property type="molecule type" value="Genomic_DNA"/>
</dbReference>